<dbReference type="PANTHER" id="PTHR30008:SF0">
    <property type="entry name" value="EXODEOXYRIBONUCLEASE 7 LARGE SUBUNIT"/>
    <property type="match status" value="1"/>
</dbReference>
<sequence length="543" mass="59092">MGLLFDSDAPSNLTEFSVSELSGAIKRTVEQAFDQVRVRGEISGYRGPHSSGHAYFTLKDDKARIDAVVWKGTMSRLRFKPEEGMDVIAVGRITTFPGSSKYQIVIETLEPAGAGALMALLEERRRKLAAEGLFDPERKRPLPFLPRIIGVVTSPTGAVIRDILHRINDRFPLHVLVWPVRVQGEGSGEEVARAIAGFNALTSDGPMPRPDVLIVARGGGSLEDLWGFNDEAVVRAAAASRIPLISAVGHETDWTLIDHAADRRAPTPTGAAEMAVPVRAELESLVSGLGARLQAAMRRQMDNRRQAARALARALPSLDQLLALPRRRFDEAAAGLGRALQMNTAAKRRSFERVGAHLRPELVSVRLRDRRRHVSERMALAERLVERIGERAGRRLSAADVALRGFPARATGQIRHARERVVTLSAKGERAVEADLRRLRGLIQAQDRMLQSLSYVNVLGRGYVLVRDEAGAPLKTAAETGPGRAVTLQFADGSLAALTEEDALIPPDLQPAAPPSADAAPPAKPARSRKRKAEEETPQGSLF</sequence>
<dbReference type="Pfam" id="PF02601">
    <property type="entry name" value="Exonuc_VII_L"/>
    <property type="match status" value="1"/>
</dbReference>
<comment type="caution">
    <text evidence="10">The sequence shown here is derived from an EMBL/GenBank/DDBJ whole genome shotgun (WGS) entry which is preliminary data.</text>
</comment>
<dbReference type="GO" id="GO:0003676">
    <property type="term" value="F:nucleic acid binding"/>
    <property type="evidence" value="ECO:0007669"/>
    <property type="project" value="InterPro"/>
</dbReference>
<comment type="subcellular location">
    <subcellularLocation>
        <location evidence="5 6">Cytoplasm</location>
    </subcellularLocation>
</comment>
<evidence type="ECO:0000256" key="2">
    <source>
        <dbReference type="ARBA" id="ARBA00022722"/>
    </source>
</evidence>
<feature type="region of interest" description="Disordered" evidence="7">
    <location>
        <begin position="501"/>
        <end position="543"/>
    </location>
</feature>
<dbReference type="RefSeq" id="WP_075637193.1">
    <property type="nucleotide sequence ID" value="NZ_MKIO01000047.1"/>
</dbReference>
<evidence type="ECO:0000256" key="6">
    <source>
        <dbReference type="RuleBase" id="RU004355"/>
    </source>
</evidence>
<evidence type="ECO:0000313" key="10">
    <source>
        <dbReference type="EMBL" id="OLP52646.1"/>
    </source>
</evidence>
<dbReference type="OrthoDB" id="9802795at2"/>
<evidence type="ECO:0000259" key="9">
    <source>
        <dbReference type="Pfam" id="PF13742"/>
    </source>
</evidence>
<name>A0A1Q9ACN1_9HYPH</name>
<dbReference type="InterPro" id="IPR025824">
    <property type="entry name" value="OB-fold_nuc-bd_dom"/>
</dbReference>
<dbReference type="CDD" id="cd04489">
    <property type="entry name" value="ExoVII_LU_OBF"/>
    <property type="match status" value="1"/>
</dbReference>
<evidence type="ECO:0000256" key="7">
    <source>
        <dbReference type="SAM" id="MobiDB-lite"/>
    </source>
</evidence>
<evidence type="ECO:0000313" key="11">
    <source>
        <dbReference type="Proteomes" id="UP000186143"/>
    </source>
</evidence>
<keyword evidence="3 5" id="KW-0378">Hydrolase</keyword>
<dbReference type="STRING" id="1672749.BJF92_14625"/>
<proteinExistence type="inferred from homology"/>
<feature type="domain" description="Exonuclease VII large subunit C-terminal" evidence="8">
    <location>
        <begin position="133"/>
        <end position="497"/>
    </location>
</feature>
<dbReference type="InterPro" id="IPR003753">
    <property type="entry name" value="Exonuc_VII_L"/>
</dbReference>
<reference evidence="10 11" key="1">
    <citation type="submission" date="2016-09" db="EMBL/GenBank/DDBJ databases">
        <title>Rhizobium sp. nov., a novel species isolated from the rice rhizosphere.</title>
        <authorList>
            <person name="Zhao J."/>
            <person name="Zhang X."/>
        </authorList>
    </citation>
    <scope>NUCLEOTIDE SEQUENCE [LARGE SCALE GENOMIC DNA]</scope>
    <source>
        <strain evidence="10 11">MH17</strain>
    </source>
</reference>
<keyword evidence="2 5" id="KW-0540">Nuclease</keyword>
<dbReference type="GO" id="GO:0009318">
    <property type="term" value="C:exodeoxyribonuclease VII complex"/>
    <property type="evidence" value="ECO:0007669"/>
    <property type="project" value="UniProtKB-UniRule"/>
</dbReference>
<dbReference type="GO" id="GO:0005737">
    <property type="term" value="C:cytoplasm"/>
    <property type="evidence" value="ECO:0007669"/>
    <property type="project" value="UniProtKB-SubCell"/>
</dbReference>
<evidence type="ECO:0000256" key="4">
    <source>
        <dbReference type="ARBA" id="ARBA00022839"/>
    </source>
</evidence>
<dbReference type="GO" id="GO:0008855">
    <property type="term" value="F:exodeoxyribonuclease VII activity"/>
    <property type="evidence" value="ECO:0007669"/>
    <property type="project" value="UniProtKB-UniRule"/>
</dbReference>
<dbReference type="EC" id="3.1.11.6" evidence="5"/>
<dbReference type="AlphaFoldDB" id="A0A1Q9ACN1"/>
<dbReference type="Proteomes" id="UP000186143">
    <property type="component" value="Unassembled WGS sequence"/>
</dbReference>
<dbReference type="EMBL" id="MKIO01000047">
    <property type="protein sequence ID" value="OLP52646.1"/>
    <property type="molecule type" value="Genomic_DNA"/>
</dbReference>
<dbReference type="Pfam" id="PF13742">
    <property type="entry name" value="tRNA_anti_2"/>
    <property type="match status" value="1"/>
</dbReference>
<evidence type="ECO:0000256" key="5">
    <source>
        <dbReference type="HAMAP-Rule" id="MF_00378"/>
    </source>
</evidence>
<evidence type="ECO:0000259" key="8">
    <source>
        <dbReference type="Pfam" id="PF02601"/>
    </source>
</evidence>
<gene>
    <name evidence="5" type="primary">xseA</name>
    <name evidence="10" type="ORF">BJF92_14625</name>
</gene>
<comment type="similarity">
    <text evidence="5 6">Belongs to the XseA family.</text>
</comment>
<comment type="subunit">
    <text evidence="5">Heterooligomer composed of large and small subunits.</text>
</comment>
<evidence type="ECO:0000256" key="3">
    <source>
        <dbReference type="ARBA" id="ARBA00022801"/>
    </source>
</evidence>
<dbReference type="NCBIfam" id="TIGR00237">
    <property type="entry name" value="xseA"/>
    <property type="match status" value="1"/>
</dbReference>
<keyword evidence="4 5" id="KW-0269">Exonuclease</keyword>
<protein>
    <recommendedName>
        <fullName evidence="5">Exodeoxyribonuclease 7 large subunit</fullName>
        <ecNumber evidence="5">3.1.11.6</ecNumber>
    </recommendedName>
    <alternativeName>
        <fullName evidence="5">Exodeoxyribonuclease VII large subunit</fullName>
        <shortName evidence="5">Exonuclease VII large subunit</shortName>
    </alternativeName>
</protein>
<evidence type="ECO:0000256" key="1">
    <source>
        <dbReference type="ARBA" id="ARBA00022490"/>
    </source>
</evidence>
<feature type="domain" description="OB-fold nucleic acid binding" evidence="9">
    <location>
        <begin position="16"/>
        <end position="109"/>
    </location>
</feature>
<comment type="catalytic activity">
    <reaction evidence="5 6">
        <text>Exonucleolytic cleavage in either 5'- to 3'- or 3'- to 5'-direction to yield nucleoside 5'-phosphates.</text>
        <dbReference type="EC" id="3.1.11.6"/>
    </reaction>
</comment>
<keyword evidence="1 5" id="KW-0963">Cytoplasm</keyword>
<dbReference type="GO" id="GO:0006308">
    <property type="term" value="P:DNA catabolic process"/>
    <property type="evidence" value="ECO:0007669"/>
    <property type="project" value="UniProtKB-UniRule"/>
</dbReference>
<accession>A0A1Q9ACN1</accession>
<comment type="function">
    <text evidence="5">Bidirectionally degrades single-stranded DNA into large acid-insoluble oligonucleotides, which are then degraded further into small acid-soluble oligonucleotides.</text>
</comment>
<dbReference type="InterPro" id="IPR020579">
    <property type="entry name" value="Exonuc_VII_lsu_C"/>
</dbReference>
<organism evidence="10 11">
    <name type="scientific">Xaviernesmea rhizosphaerae</name>
    <dbReference type="NCBI Taxonomy" id="1672749"/>
    <lineage>
        <taxon>Bacteria</taxon>
        <taxon>Pseudomonadati</taxon>
        <taxon>Pseudomonadota</taxon>
        <taxon>Alphaproteobacteria</taxon>
        <taxon>Hyphomicrobiales</taxon>
        <taxon>Rhizobiaceae</taxon>
        <taxon>Rhizobium/Agrobacterium group</taxon>
        <taxon>Xaviernesmea</taxon>
    </lineage>
</organism>
<dbReference type="HAMAP" id="MF_00378">
    <property type="entry name" value="Exonuc_7_L"/>
    <property type="match status" value="1"/>
</dbReference>
<dbReference type="PANTHER" id="PTHR30008">
    <property type="entry name" value="EXODEOXYRIBONUCLEASE 7 LARGE SUBUNIT"/>
    <property type="match status" value="1"/>
</dbReference>